<accession>A0A7R6PFM3</accession>
<proteinExistence type="predicted"/>
<dbReference type="Gene3D" id="2.30.310.10">
    <property type="entry name" value="ibrinogen binding protein from staphylococcus aureus domain"/>
    <property type="match status" value="1"/>
</dbReference>
<evidence type="ECO:0000313" key="2">
    <source>
        <dbReference type="Proteomes" id="UP000595564"/>
    </source>
</evidence>
<dbReference type="RefSeq" id="WP_201327155.1">
    <property type="nucleotide sequence ID" value="NZ_AP017470.1"/>
</dbReference>
<name>A0A7R6PFM3_9BACT</name>
<sequence>MENFSINFLIKETKKELNSGIFINKLKIKKEFLVFLTSKTNIFFPLTPKSPPFFLSNKKVSGEDIKSSDINVFRKYFENSFLYSIEKPFFERVIFFKLKKRMIWGEEKDFYFIVNCATLPNRWYITDENKKILYSKNDPDAVSGTTFLMPQTEKEELTEEKLKEIENLTPKEIARKFKGFSTNYAKELKETKEKGKFFQKLLECKAEGGFKYQKNCYPIKMETLNPLIKTYPSFNQCVEESFFSKLHFDQIEKLKNKLKKGLKKS</sequence>
<dbReference type="KEGG" id="thyd:TTHT_1339"/>
<evidence type="ECO:0000313" key="1">
    <source>
        <dbReference type="EMBL" id="BBB32853.1"/>
    </source>
</evidence>
<gene>
    <name evidence="1" type="ORF">TTHT_1339</name>
</gene>
<dbReference type="Proteomes" id="UP000595564">
    <property type="component" value="Chromosome"/>
</dbReference>
<reference evidence="1 2" key="1">
    <citation type="journal article" date="2012" name="Extremophiles">
        <title>Thermotomaculum hydrothermale gen. nov., sp. nov., a novel heterotrophic thermophile within the phylum Acidobacteria from a deep-sea hydrothermal vent chimney in the Southern Okinawa Trough.</title>
        <authorList>
            <person name="Izumi H."/>
            <person name="Nunoura T."/>
            <person name="Miyazaki M."/>
            <person name="Mino S."/>
            <person name="Toki T."/>
            <person name="Takai K."/>
            <person name="Sako Y."/>
            <person name="Sawabe T."/>
            <person name="Nakagawa S."/>
        </authorList>
    </citation>
    <scope>NUCLEOTIDE SEQUENCE [LARGE SCALE GENOMIC DNA]</scope>
    <source>
        <strain evidence="1 2">AC55</strain>
    </source>
</reference>
<dbReference type="EMBL" id="AP017470">
    <property type="protein sequence ID" value="BBB32853.1"/>
    <property type="molecule type" value="Genomic_DNA"/>
</dbReference>
<keyword evidence="2" id="KW-1185">Reference proteome</keyword>
<protein>
    <submittedName>
        <fullName evidence="1">Uncharacterized protein</fullName>
    </submittedName>
</protein>
<organism evidence="1 2">
    <name type="scientific">Thermotomaculum hydrothermale</name>
    <dbReference type="NCBI Taxonomy" id="981385"/>
    <lineage>
        <taxon>Bacteria</taxon>
        <taxon>Pseudomonadati</taxon>
        <taxon>Acidobacteriota</taxon>
        <taxon>Holophagae</taxon>
        <taxon>Thermotomaculales</taxon>
        <taxon>Thermotomaculaceae</taxon>
        <taxon>Thermotomaculum</taxon>
    </lineage>
</organism>
<dbReference type="AlphaFoldDB" id="A0A7R6PFM3"/>